<keyword evidence="2" id="KW-1185">Reference proteome</keyword>
<gene>
    <name evidence="1" type="ORF">F511_27863</name>
</gene>
<sequence length="126" mass="14626">MVNAGLWEKSAFERRASIHRVLLAKRKRLVKICFGRAMERSDRHCTGRMRRRMMGSDLLSERSDLQQTSSYQISHGQRSDYAKLAAGRNYLLDGQTSFDQQGIQQLAIHDQQTKKDQLVREDQLES</sequence>
<dbReference type="AlphaFoldDB" id="A0A2Z7BLU5"/>
<name>A0A2Z7BLU5_9LAMI</name>
<organism evidence="1 2">
    <name type="scientific">Dorcoceras hygrometricum</name>
    <dbReference type="NCBI Taxonomy" id="472368"/>
    <lineage>
        <taxon>Eukaryota</taxon>
        <taxon>Viridiplantae</taxon>
        <taxon>Streptophyta</taxon>
        <taxon>Embryophyta</taxon>
        <taxon>Tracheophyta</taxon>
        <taxon>Spermatophyta</taxon>
        <taxon>Magnoliopsida</taxon>
        <taxon>eudicotyledons</taxon>
        <taxon>Gunneridae</taxon>
        <taxon>Pentapetalae</taxon>
        <taxon>asterids</taxon>
        <taxon>lamiids</taxon>
        <taxon>Lamiales</taxon>
        <taxon>Gesneriaceae</taxon>
        <taxon>Didymocarpoideae</taxon>
        <taxon>Trichosporeae</taxon>
        <taxon>Loxocarpinae</taxon>
        <taxon>Dorcoceras</taxon>
    </lineage>
</organism>
<protein>
    <submittedName>
        <fullName evidence="1">Uncharacterized protein</fullName>
    </submittedName>
</protein>
<evidence type="ECO:0000313" key="2">
    <source>
        <dbReference type="Proteomes" id="UP000250235"/>
    </source>
</evidence>
<evidence type="ECO:0000313" key="1">
    <source>
        <dbReference type="EMBL" id="KZV35573.1"/>
    </source>
</evidence>
<proteinExistence type="predicted"/>
<accession>A0A2Z7BLU5</accession>
<dbReference type="Proteomes" id="UP000250235">
    <property type="component" value="Unassembled WGS sequence"/>
</dbReference>
<dbReference type="EMBL" id="KV004543">
    <property type="protein sequence ID" value="KZV35573.1"/>
    <property type="molecule type" value="Genomic_DNA"/>
</dbReference>
<reference evidence="1 2" key="1">
    <citation type="journal article" date="2015" name="Proc. Natl. Acad. Sci. U.S.A.">
        <title>The resurrection genome of Boea hygrometrica: A blueprint for survival of dehydration.</title>
        <authorList>
            <person name="Xiao L."/>
            <person name="Yang G."/>
            <person name="Zhang L."/>
            <person name="Yang X."/>
            <person name="Zhao S."/>
            <person name="Ji Z."/>
            <person name="Zhou Q."/>
            <person name="Hu M."/>
            <person name="Wang Y."/>
            <person name="Chen M."/>
            <person name="Xu Y."/>
            <person name="Jin H."/>
            <person name="Xiao X."/>
            <person name="Hu G."/>
            <person name="Bao F."/>
            <person name="Hu Y."/>
            <person name="Wan P."/>
            <person name="Li L."/>
            <person name="Deng X."/>
            <person name="Kuang T."/>
            <person name="Xiang C."/>
            <person name="Zhu J.K."/>
            <person name="Oliver M.J."/>
            <person name="He Y."/>
        </authorList>
    </citation>
    <scope>NUCLEOTIDE SEQUENCE [LARGE SCALE GENOMIC DNA]</scope>
    <source>
        <strain evidence="2">cv. XS01</strain>
    </source>
</reference>